<feature type="compositionally biased region" description="Polar residues" evidence="1">
    <location>
        <begin position="15"/>
        <end position="35"/>
    </location>
</feature>
<proteinExistence type="predicted"/>
<feature type="compositionally biased region" description="Basic residues" evidence="1">
    <location>
        <begin position="1"/>
        <end position="14"/>
    </location>
</feature>
<organism evidence="2">
    <name type="scientific">Siphoviridae sp. ctWDo30</name>
    <dbReference type="NCBI Taxonomy" id="2826360"/>
    <lineage>
        <taxon>Viruses</taxon>
        <taxon>Duplodnaviria</taxon>
        <taxon>Heunggongvirae</taxon>
        <taxon>Uroviricota</taxon>
        <taxon>Caudoviricetes</taxon>
    </lineage>
</organism>
<reference evidence="2" key="1">
    <citation type="journal article" date="2021" name="Proc. Natl. Acad. Sci. U.S.A.">
        <title>A Catalog of Tens of Thousands of Viruses from Human Metagenomes Reveals Hidden Associations with Chronic Diseases.</title>
        <authorList>
            <person name="Tisza M.J."/>
            <person name="Buck C.B."/>
        </authorList>
    </citation>
    <scope>NUCLEOTIDE SEQUENCE</scope>
    <source>
        <strain evidence="2">CtWDo30</strain>
    </source>
</reference>
<dbReference type="EMBL" id="BK015068">
    <property type="protein sequence ID" value="DAD89756.1"/>
    <property type="molecule type" value="Genomic_DNA"/>
</dbReference>
<evidence type="ECO:0000313" key="2">
    <source>
        <dbReference type="EMBL" id="DAD89756.1"/>
    </source>
</evidence>
<evidence type="ECO:0000256" key="1">
    <source>
        <dbReference type="SAM" id="MobiDB-lite"/>
    </source>
</evidence>
<accession>A0A8S5N5Q0</accession>
<feature type="region of interest" description="Disordered" evidence="1">
    <location>
        <begin position="1"/>
        <end position="35"/>
    </location>
</feature>
<name>A0A8S5N5Q0_9CAUD</name>
<protein>
    <submittedName>
        <fullName evidence="2">Uncharacterized protein</fullName>
    </submittedName>
</protein>
<sequence>MRRCHRKVAKRRRQLTVNQPQRHTEGSSPSLPILP</sequence>